<dbReference type="Pfam" id="PF09113">
    <property type="entry name" value="N-glycanase_C"/>
    <property type="match status" value="1"/>
</dbReference>
<dbReference type="SUPFAM" id="SSF49742">
    <property type="entry name" value="PHM/PNGase F"/>
    <property type="match status" value="1"/>
</dbReference>
<sequence>MKTKLILFLMLLIYCQKIVSQDAIEKVVFKNQLINFGKADTLQEADVIRLQGGRVVLKKVTVPKFPKGTDVSIKLSLRSNGDKWDKSGSCFVVTDPNQISILNVSKGEKTFPEASYMSEKHGGVLATENYKPVVEALRFMTPFGVGYYSNDKIKYRKPVYIPTWEKEVVWNQDISDLGSIVTGTFYIGVWIDAWTKQGYKFDLNLIYSNRAKKQREVLPLVNAVNYVKGQGLPHFFAEAPLDYTFNLDKDLKNAKLHYITTGHGGHSGGDEFIKIKNSVYFNKQLVLDTIPWRDDCASFRRFNPTSGVWLKKDSTYYRDRKTKEYRLKEIEERLASSDLSRSNWCPGSKVAPFTVELGDLDSGKHTLTIKIPATKAEKNKSNHWLVSAYITYDK</sequence>
<dbReference type="EMBL" id="CP012898">
    <property type="protein sequence ID" value="ALJ04184.1"/>
    <property type="molecule type" value="Genomic_DNA"/>
</dbReference>
<organism evidence="3 4">
    <name type="scientific">Pseudalgibacter alginicilyticus</name>
    <dbReference type="NCBI Taxonomy" id="1736674"/>
    <lineage>
        <taxon>Bacteria</taxon>
        <taxon>Pseudomonadati</taxon>
        <taxon>Bacteroidota</taxon>
        <taxon>Flavobacteriia</taxon>
        <taxon>Flavobacteriales</taxon>
        <taxon>Flavobacteriaceae</taxon>
        <taxon>Pseudalgibacter</taxon>
    </lineage>
</organism>
<evidence type="ECO:0000256" key="1">
    <source>
        <dbReference type="ARBA" id="ARBA00023157"/>
    </source>
</evidence>
<dbReference type="STRING" id="1736674.APS56_03045"/>
<accession>A0A0P0D673</accession>
<evidence type="ECO:0000259" key="2">
    <source>
        <dbReference type="SMART" id="SM01290"/>
    </source>
</evidence>
<keyword evidence="4" id="KW-1185">Reference proteome</keyword>
<dbReference type="SMART" id="SM01290">
    <property type="entry name" value="N-glycanase_N"/>
    <property type="match status" value="1"/>
</dbReference>
<dbReference type="InterPro" id="IPR008977">
    <property type="entry name" value="PHM/PNGase_F_dom_sf"/>
</dbReference>
<protein>
    <submittedName>
        <fullName evidence="3">N-glycanase</fullName>
    </submittedName>
</protein>
<evidence type="ECO:0000313" key="3">
    <source>
        <dbReference type="EMBL" id="ALJ04184.1"/>
    </source>
</evidence>
<dbReference type="Proteomes" id="UP000057981">
    <property type="component" value="Chromosome"/>
</dbReference>
<feature type="domain" description="Peptide-N-glycosidase F N-terminal" evidence="2">
    <location>
        <begin position="28"/>
        <end position="207"/>
    </location>
</feature>
<dbReference type="RefSeq" id="WP_054724658.1">
    <property type="nucleotide sequence ID" value="NZ_CP012898.1"/>
</dbReference>
<evidence type="ECO:0000313" key="4">
    <source>
        <dbReference type="Proteomes" id="UP000057981"/>
    </source>
</evidence>
<dbReference type="InterPro" id="IPR015197">
    <property type="entry name" value="PngaseF_C"/>
</dbReference>
<name>A0A0P0D673_9FLAO</name>
<reference evidence="3 4" key="1">
    <citation type="submission" date="2015-10" db="EMBL/GenBank/DDBJ databases">
        <authorList>
            <person name="Gilbert D.G."/>
        </authorList>
    </citation>
    <scope>NUCLEOTIDE SEQUENCE [LARGE SCALE GENOMIC DNA]</scope>
    <source>
        <strain evidence="4">HZ-22</strain>
    </source>
</reference>
<dbReference type="InterPro" id="IPR015196">
    <property type="entry name" value="PngaseF_N"/>
</dbReference>
<dbReference type="KEGG" id="ahz:APS56_03045"/>
<dbReference type="GO" id="GO:0016715">
    <property type="term" value="F:oxidoreductase activity, acting on paired donors, with incorporation or reduction of molecular oxygen, reduced ascorbate as one donor, and incorporation of one atom of oxygen"/>
    <property type="evidence" value="ECO:0007669"/>
    <property type="project" value="InterPro"/>
</dbReference>
<dbReference type="OrthoDB" id="6281169at2"/>
<dbReference type="Gene3D" id="2.60.120.1570">
    <property type="entry name" value="Peptide-N-glycosidase F, N-terminal domain"/>
    <property type="match status" value="1"/>
</dbReference>
<dbReference type="Pfam" id="PF09112">
    <property type="entry name" value="N-glycanase_N"/>
    <property type="match status" value="1"/>
</dbReference>
<dbReference type="Gene3D" id="2.60.120.230">
    <property type="match status" value="1"/>
</dbReference>
<dbReference type="AlphaFoldDB" id="A0A0P0D673"/>
<proteinExistence type="predicted"/>
<dbReference type="InterPro" id="IPR014784">
    <property type="entry name" value="Cu2_ascorb_mOase-like_C"/>
</dbReference>
<dbReference type="PATRIC" id="fig|1736674.3.peg.634"/>
<gene>
    <name evidence="3" type="ORF">APS56_03045</name>
</gene>
<keyword evidence="1" id="KW-1015">Disulfide bond</keyword>
<dbReference type="InterPro" id="IPR043022">
    <property type="entry name" value="PngaseF_N_sf"/>
</dbReference>